<proteinExistence type="predicted"/>
<evidence type="ECO:0000259" key="1">
    <source>
        <dbReference type="Pfam" id="PF13456"/>
    </source>
</evidence>
<dbReference type="InterPro" id="IPR053151">
    <property type="entry name" value="RNase_H-like"/>
</dbReference>
<keyword evidence="3" id="KW-1185">Reference proteome</keyword>
<dbReference type="EMBL" id="JAIQCV010000011">
    <property type="protein sequence ID" value="KAH1047103.1"/>
    <property type="molecule type" value="Genomic_DNA"/>
</dbReference>
<dbReference type="InterPro" id="IPR012337">
    <property type="entry name" value="RNaseH-like_sf"/>
</dbReference>
<dbReference type="InterPro" id="IPR036397">
    <property type="entry name" value="RNaseH_sf"/>
</dbReference>
<dbReference type="PANTHER" id="PTHR47723:SF19">
    <property type="entry name" value="POLYNUCLEOTIDYL TRANSFERASE, RIBONUCLEASE H-LIKE SUPERFAMILY PROTEIN"/>
    <property type="match status" value="1"/>
</dbReference>
<dbReference type="AlphaFoldDB" id="A0A9D3ZM51"/>
<gene>
    <name evidence="2" type="ORF">J1N35_037887</name>
</gene>
<protein>
    <recommendedName>
        <fullName evidence="1">RNase H type-1 domain-containing protein</fullName>
    </recommendedName>
</protein>
<dbReference type="PANTHER" id="PTHR47723">
    <property type="entry name" value="OS05G0353850 PROTEIN"/>
    <property type="match status" value="1"/>
</dbReference>
<accession>A0A9D3ZM51</accession>
<evidence type="ECO:0000313" key="2">
    <source>
        <dbReference type="EMBL" id="KAH1047103.1"/>
    </source>
</evidence>
<name>A0A9D3ZM51_9ROSI</name>
<dbReference type="GO" id="GO:0004523">
    <property type="term" value="F:RNA-DNA hybrid ribonuclease activity"/>
    <property type="evidence" value="ECO:0007669"/>
    <property type="project" value="InterPro"/>
</dbReference>
<evidence type="ECO:0000313" key="3">
    <source>
        <dbReference type="Proteomes" id="UP000828251"/>
    </source>
</evidence>
<sequence length="144" mass="15376">MLHTVGSSCSGVVVSNSHGQVLGACTSLHQHVSSAFAIEILAFITIIDFARGLGLSQVVFEGDSLHVICKLCNLNEDRLEIRALINEGKQRLVTGFATVEIKHRYREQNSIAHQLASLGVSLAFGSILGRGGTFPGGTHSCCRD</sequence>
<dbReference type="Pfam" id="PF13456">
    <property type="entry name" value="RVT_3"/>
    <property type="match status" value="1"/>
</dbReference>
<dbReference type="CDD" id="cd06222">
    <property type="entry name" value="RNase_H_like"/>
    <property type="match status" value="1"/>
</dbReference>
<organism evidence="2 3">
    <name type="scientific">Gossypium stocksii</name>
    <dbReference type="NCBI Taxonomy" id="47602"/>
    <lineage>
        <taxon>Eukaryota</taxon>
        <taxon>Viridiplantae</taxon>
        <taxon>Streptophyta</taxon>
        <taxon>Embryophyta</taxon>
        <taxon>Tracheophyta</taxon>
        <taxon>Spermatophyta</taxon>
        <taxon>Magnoliopsida</taxon>
        <taxon>eudicotyledons</taxon>
        <taxon>Gunneridae</taxon>
        <taxon>Pentapetalae</taxon>
        <taxon>rosids</taxon>
        <taxon>malvids</taxon>
        <taxon>Malvales</taxon>
        <taxon>Malvaceae</taxon>
        <taxon>Malvoideae</taxon>
        <taxon>Gossypium</taxon>
    </lineage>
</organism>
<dbReference type="InterPro" id="IPR002156">
    <property type="entry name" value="RNaseH_domain"/>
</dbReference>
<dbReference type="GO" id="GO:0003676">
    <property type="term" value="F:nucleic acid binding"/>
    <property type="evidence" value="ECO:0007669"/>
    <property type="project" value="InterPro"/>
</dbReference>
<reference evidence="2 3" key="1">
    <citation type="journal article" date="2021" name="Plant Biotechnol. J.">
        <title>Multi-omics assisted identification of the key and species-specific regulatory components of drought-tolerant mechanisms in Gossypium stocksii.</title>
        <authorList>
            <person name="Yu D."/>
            <person name="Ke L."/>
            <person name="Zhang D."/>
            <person name="Wu Y."/>
            <person name="Sun Y."/>
            <person name="Mei J."/>
            <person name="Sun J."/>
            <person name="Sun Y."/>
        </authorList>
    </citation>
    <scope>NUCLEOTIDE SEQUENCE [LARGE SCALE GENOMIC DNA]</scope>
    <source>
        <strain evidence="3">cv. E1</strain>
        <tissue evidence="2">Leaf</tissue>
    </source>
</reference>
<dbReference type="Gene3D" id="3.30.420.10">
    <property type="entry name" value="Ribonuclease H-like superfamily/Ribonuclease H"/>
    <property type="match status" value="1"/>
</dbReference>
<dbReference type="OrthoDB" id="1002528at2759"/>
<dbReference type="SUPFAM" id="SSF53098">
    <property type="entry name" value="Ribonuclease H-like"/>
    <property type="match status" value="1"/>
</dbReference>
<feature type="domain" description="RNase H type-1" evidence="1">
    <location>
        <begin position="6"/>
        <end position="117"/>
    </location>
</feature>
<comment type="caution">
    <text evidence="2">The sequence shown here is derived from an EMBL/GenBank/DDBJ whole genome shotgun (WGS) entry which is preliminary data.</text>
</comment>
<dbReference type="InterPro" id="IPR044730">
    <property type="entry name" value="RNase_H-like_dom_plant"/>
</dbReference>
<dbReference type="Proteomes" id="UP000828251">
    <property type="component" value="Unassembled WGS sequence"/>
</dbReference>